<feature type="region of interest" description="Disordered" evidence="1">
    <location>
        <begin position="232"/>
        <end position="280"/>
    </location>
</feature>
<dbReference type="EMBL" id="RRZK01000003">
    <property type="protein sequence ID" value="TDB67804.1"/>
    <property type="molecule type" value="Genomic_DNA"/>
</dbReference>
<dbReference type="OrthoDB" id="6845590at2"/>
<dbReference type="InterPro" id="IPR022385">
    <property type="entry name" value="Rhs_assc_core"/>
</dbReference>
<reference evidence="3" key="1">
    <citation type="journal article" date="2019" name="bioRxiv">
        <title>Bacterially produced spermidine induces plant systemic susceptibility to pathogens.</title>
        <authorList>
            <person name="Melnyk R.A."/>
            <person name="Beskrovnaya P.A."/>
            <person name="Liu Z."/>
            <person name="Song Y."/>
            <person name="Haney C.H."/>
        </authorList>
    </citation>
    <scope>NUCLEOTIDE SEQUENCE [LARGE SCALE GENOMIC DNA]</scope>
    <source>
        <strain evidence="3">Dha-51</strain>
    </source>
</reference>
<proteinExistence type="predicted"/>
<evidence type="ECO:0000256" key="1">
    <source>
        <dbReference type="SAM" id="MobiDB-lite"/>
    </source>
</evidence>
<dbReference type="SUPFAM" id="SSF56399">
    <property type="entry name" value="ADP-ribosylation"/>
    <property type="match status" value="1"/>
</dbReference>
<evidence type="ECO:0000313" key="2">
    <source>
        <dbReference type="EMBL" id="TDB67804.1"/>
    </source>
</evidence>
<comment type="caution">
    <text evidence="2">The sequence shown here is derived from an EMBL/GenBank/DDBJ whole genome shotgun (WGS) entry which is preliminary data.</text>
</comment>
<dbReference type="Gene3D" id="2.180.10.10">
    <property type="entry name" value="RHS repeat-associated core"/>
    <property type="match status" value="1"/>
</dbReference>
<organism evidence="2 3">
    <name type="scientific">Pseudomonas vancouverensis</name>
    <dbReference type="NCBI Taxonomy" id="95300"/>
    <lineage>
        <taxon>Bacteria</taxon>
        <taxon>Pseudomonadati</taxon>
        <taxon>Pseudomonadota</taxon>
        <taxon>Gammaproteobacteria</taxon>
        <taxon>Pseudomonadales</taxon>
        <taxon>Pseudomonadaceae</taxon>
        <taxon>Pseudomonas</taxon>
    </lineage>
</organism>
<evidence type="ECO:0000313" key="3">
    <source>
        <dbReference type="Proteomes" id="UP000295254"/>
    </source>
</evidence>
<accession>A0A4R4KI46</accession>
<sequence>MCRDNDMPPRKSPDQNSQTWRRTVLVATDRGQSVIGEIVDGKLNAIAYSAYGEQSAQQEVAGSLGFNGQLRESTIGWYLLGNGYRAYNPRLMRFHSPDSWSPFGGGGLNAYMYCVGDPVNRFDPTGHRPGVTPWIDRDVKRFFRGVFDFFFGGSQRTGSSHSKALGATTHFVDQTGVPMTPQKDGMIRAFKTIGATVSGAPGPRGTSSPAVGYGVTPAKNFPGYVGGAARDGLTNHSLDTPRQPGTFYAGHSSPGTKNAGKPKPKPKPKPQKKGSFYDPRIVHEGKIPDDWSVEHMTHLGGAPHSTPFQAPPQPQAPPPPSPSPSPPSSRDSTPPRSRRSSGDPPFWGRSSTLSWEVNPWTVRRK</sequence>
<gene>
    <name evidence="2" type="ORF">EIY72_03415</name>
</gene>
<feature type="compositionally biased region" description="Pro residues" evidence="1">
    <location>
        <begin position="309"/>
        <end position="327"/>
    </location>
</feature>
<keyword evidence="3" id="KW-1185">Reference proteome</keyword>
<feature type="region of interest" description="Disordered" evidence="1">
    <location>
        <begin position="294"/>
        <end position="365"/>
    </location>
</feature>
<protein>
    <submittedName>
        <fullName evidence="2">RHS repeat-associated core domain-containing protein</fullName>
    </submittedName>
</protein>
<dbReference type="AlphaFoldDB" id="A0A4R4KI46"/>
<dbReference type="RefSeq" id="WP_093227956.1">
    <property type="nucleotide sequence ID" value="NZ_VZPU01000009.1"/>
</dbReference>
<name>A0A4R4KI46_PSEVA</name>
<dbReference type="Proteomes" id="UP000295254">
    <property type="component" value="Unassembled WGS sequence"/>
</dbReference>
<dbReference type="NCBIfam" id="TIGR03696">
    <property type="entry name" value="Rhs_assc_core"/>
    <property type="match status" value="1"/>
</dbReference>
<feature type="compositionally biased region" description="Basic residues" evidence="1">
    <location>
        <begin position="260"/>
        <end position="272"/>
    </location>
</feature>